<comment type="caution">
    <text evidence="7">The sequence shown here is derived from an EMBL/GenBank/DDBJ whole genome shotgun (WGS) entry which is preliminary data.</text>
</comment>
<keyword evidence="3" id="KW-0564">Palmitate</keyword>
<feature type="chain" id="PRO_5047445716" evidence="5">
    <location>
        <begin position="26"/>
        <end position="112"/>
    </location>
</feature>
<keyword evidence="8" id="KW-1185">Reference proteome</keyword>
<keyword evidence="2" id="KW-0472">Membrane</keyword>
<dbReference type="SUPFAM" id="SSF141488">
    <property type="entry name" value="YdhA-like"/>
    <property type="match status" value="1"/>
</dbReference>
<dbReference type="EMBL" id="JACYFC010000003">
    <property type="protein sequence ID" value="MBD5771282.1"/>
    <property type="molecule type" value="Genomic_DNA"/>
</dbReference>
<keyword evidence="4" id="KW-0449">Lipoprotein</keyword>
<evidence type="ECO:0000256" key="5">
    <source>
        <dbReference type="SAM" id="SignalP"/>
    </source>
</evidence>
<dbReference type="RefSeq" id="WP_191594675.1">
    <property type="nucleotide sequence ID" value="NZ_JACYFC010000003.1"/>
</dbReference>
<evidence type="ECO:0000256" key="2">
    <source>
        <dbReference type="ARBA" id="ARBA00023136"/>
    </source>
</evidence>
<evidence type="ECO:0000256" key="4">
    <source>
        <dbReference type="ARBA" id="ARBA00023288"/>
    </source>
</evidence>
<evidence type="ECO:0000313" key="8">
    <source>
        <dbReference type="Proteomes" id="UP000604161"/>
    </source>
</evidence>
<accession>A0ABR8NZ06</accession>
<dbReference type="Pfam" id="PF09864">
    <property type="entry name" value="MliC"/>
    <property type="match status" value="1"/>
</dbReference>
<evidence type="ECO:0000256" key="3">
    <source>
        <dbReference type="ARBA" id="ARBA00023139"/>
    </source>
</evidence>
<organism evidence="7 8">
    <name type="scientific">Marinomonas colpomeniae</name>
    <dbReference type="NCBI Taxonomy" id="2774408"/>
    <lineage>
        <taxon>Bacteria</taxon>
        <taxon>Pseudomonadati</taxon>
        <taxon>Pseudomonadota</taxon>
        <taxon>Gammaproteobacteria</taxon>
        <taxon>Oceanospirillales</taxon>
        <taxon>Oceanospirillaceae</taxon>
        <taxon>Marinomonas</taxon>
    </lineage>
</organism>
<protein>
    <submittedName>
        <fullName evidence="7">MliC family protein</fullName>
    </submittedName>
</protein>
<dbReference type="PROSITE" id="PS51257">
    <property type="entry name" value="PROKAR_LIPOPROTEIN"/>
    <property type="match status" value="1"/>
</dbReference>
<evidence type="ECO:0000313" key="7">
    <source>
        <dbReference type="EMBL" id="MBD5771282.1"/>
    </source>
</evidence>
<feature type="domain" description="C-type lysozyme inhibitor" evidence="6">
    <location>
        <begin position="41"/>
        <end position="100"/>
    </location>
</feature>
<name>A0ABR8NZ06_9GAMM</name>
<feature type="signal peptide" evidence="5">
    <location>
        <begin position="1"/>
        <end position="25"/>
    </location>
</feature>
<evidence type="ECO:0000259" key="6">
    <source>
        <dbReference type="Pfam" id="PF09864"/>
    </source>
</evidence>
<dbReference type="InterPro" id="IPR018660">
    <property type="entry name" value="MliC"/>
</dbReference>
<dbReference type="Proteomes" id="UP000604161">
    <property type="component" value="Unassembled WGS sequence"/>
</dbReference>
<reference evidence="7 8" key="1">
    <citation type="submission" date="2020-09" db="EMBL/GenBank/DDBJ databases">
        <title>Marinomonas sp. nov., isolated from the cysticercosis algae of Qingdao, China.</title>
        <authorList>
            <person name="Sun X."/>
        </authorList>
    </citation>
    <scope>NUCLEOTIDE SEQUENCE [LARGE SCALE GENOMIC DNA]</scope>
    <source>
        <strain evidence="7 8">SM2066</strain>
    </source>
</reference>
<gene>
    <name evidence="7" type="ORF">IF202_09495</name>
</gene>
<dbReference type="InterPro" id="IPR036328">
    <property type="entry name" value="MliC_sf"/>
</dbReference>
<keyword evidence="1 5" id="KW-0732">Signal</keyword>
<evidence type="ECO:0000256" key="1">
    <source>
        <dbReference type="ARBA" id="ARBA00022729"/>
    </source>
</evidence>
<sequence length="112" mass="12274">MKMTPLQHAILVFAVVGLTACSSFNNDGLTESNIQTNAAVYSCNGKPLSVLFHAEQAQVTWEGKEYLLNHIVSASGSSYLADDASFWVHQKEAKLILDDMDVIQCDLVRIDA</sequence>
<proteinExistence type="predicted"/>
<dbReference type="Gene3D" id="2.40.128.200">
    <property type="match status" value="1"/>
</dbReference>